<sequence length="61" mass="6713">MVAYLLERVAADARRERQPVIFAGCRSVLPLKPPLGLDGAEAVELADRHRRCNRSGMAVPI</sequence>
<dbReference type="Proteomes" id="UP000290767">
    <property type="component" value="Unassembled WGS sequence"/>
</dbReference>
<name>A0A4V1P357_RHILE</name>
<proteinExistence type="predicted"/>
<dbReference type="EMBL" id="MZMU01000002">
    <property type="protein sequence ID" value="RXT29860.1"/>
    <property type="molecule type" value="Genomic_DNA"/>
</dbReference>
<protein>
    <submittedName>
        <fullName evidence="1">Uncharacterized protein</fullName>
    </submittedName>
</protein>
<gene>
    <name evidence="1" type="ORF">B5P46_02005</name>
</gene>
<evidence type="ECO:0000313" key="2">
    <source>
        <dbReference type="Proteomes" id="UP000290767"/>
    </source>
</evidence>
<reference evidence="1 2" key="1">
    <citation type="submission" date="2017-03" db="EMBL/GenBank/DDBJ databases">
        <authorList>
            <person name="Safronova V.I."/>
            <person name="Sazanova A.L."/>
            <person name="Chirak E.R."/>
        </authorList>
    </citation>
    <scope>NUCLEOTIDE SEQUENCE [LARGE SCALE GENOMIC DNA]</scope>
    <source>
        <strain evidence="1 2">Tri-43</strain>
    </source>
</reference>
<dbReference type="AlphaFoldDB" id="A0A4V1P357"/>
<comment type="caution">
    <text evidence="1">The sequence shown here is derived from an EMBL/GenBank/DDBJ whole genome shotgun (WGS) entry which is preliminary data.</text>
</comment>
<accession>A0A4V1P357</accession>
<organism evidence="1 2">
    <name type="scientific">Rhizobium leguminosarum</name>
    <dbReference type="NCBI Taxonomy" id="384"/>
    <lineage>
        <taxon>Bacteria</taxon>
        <taxon>Pseudomonadati</taxon>
        <taxon>Pseudomonadota</taxon>
        <taxon>Alphaproteobacteria</taxon>
        <taxon>Hyphomicrobiales</taxon>
        <taxon>Rhizobiaceae</taxon>
        <taxon>Rhizobium/Agrobacterium group</taxon>
        <taxon>Rhizobium</taxon>
    </lineage>
</organism>
<evidence type="ECO:0000313" key="1">
    <source>
        <dbReference type="EMBL" id="RXT29860.1"/>
    </source>
</evidence>